<feature type="compositionally biased region" description="Low complexity" evidence="1">
    <location>
        <begin position="67"/>
        <end position="84"/>
    </location>
</feature>
<evidence type="ECO:0000313" key="3">
    <source>
        <dbReference type="EMBL" id="KAK3360731.1"/>
    </source>
</evidence>
<keyword evidence="4" id="KW-1185">Reference proteome</keyword>
<accession>A0AAJ0HSN1</accession>
<dbReference type="InterPro" id="IPR046797">
    <property type="entry name" value="PDDEXK_12"/>
</dbReference>
<organism evidence="3 4">
    <name type="scientific">Lasiosphaeria hispida</name>
    <dbReference type="NCBI Taxonomy" id="260671"/>
    <lineage>
        <taxon>Eukaryota</taxon>
        <taxon>Fungi</taxon>
        <taxon>Dikarya</taxon>
        <taxon>Ascomycota</taxon>
        <taxon>Pezizomycotina</taxon>
        <taxon>Sordariomycetes</taxon>
        <taxon>Sordariomycetidae</taxon>
        <taxon>Sordariales</taxon>
        <taxon>Lasiosphaeriaceae</taxon>
        <taxon>Lasiosphaeria</taxon>
    </lineage>
</organism>
<sequence>MQAWTRMRTPSQWAISWQTATPASGRGEGATTTYTARIAKADEHPLIVPLSRLHLDKPSFPVLPLEPASAYPQPQSSASYPSYPHALSDPDISAATNQGGAGTSEWDLASTISTRTGATDPKSQSAGGARKTRARSPVKSPLDLRFAVKPLRYEAALPTASPASLSDVDKALIRDLKKISSGQGTIPPPMQKKIQDAAGELDEIALWMLADDASVHRDATLLHREFEDIKELLAHSVDCDEMEMSEAAWNTNVHMPLLRLALQGFPALKASNITSARPCRELLPKNLTGDETEAKLVDLSINLLADSEPDVEERIRALVAAEPAIQLRTINQSLYKPLCLRPSALCIETKGASGGTDGLEARSQILQWTSAWLTRMRRFLQARSVNTLEANAIMAKLGFPVIVVSCSSWHLYLVRDTATAVTMYNILDLGNTHSLLGIYKLLSSLRRLAGWAKGPYWAWFKDDILAMQMAIGANRDTHSI</sequence>
<name>A0AAJ0HSN1_9PEZI</name>
<feature type="compositionally biased region" description="Polar residues" evidence="1">
    <location>
        <begin position="110"/>
        <end position="126"/>
    </location>
</feature>
<protein>
    <recommendedName>
        <fullName evidence="2">PD-(D/E)XK nuclease-like domain-containing protein</fullName>
    </recommendedName>
</protein>
<evidence type="ECO:0000313" key="4">
    <source>
        <dbReference type="Proteomes" id="UP001275084"/>
    </source>
</evidence>
<reference evidence="3" key="1">
    <citation type="journal article" date="2023" name="Mol. Phylogenet. Evol.">
        <title>Genome-scale phylogeny and comparative genomics of the fungal order Sordariales.</title>
        <authorList>
            <person name="Hensen N."/>
            <person name="Bonometti L."/>
            <person name="Westerberg I."/>
            <person name="Brannstrom I.O."/>
            <person name="Guillou S."/>
            <person name="Cros-Aarteil S."/>
            <person name="Calhoun S."/>
            <person name="Haridas S."/>
            <person name="Kuo A."/>
            <person name="Mondo S."/>
            <person name="Pangilinan J."/>
            <person name="Riley R."/>
            <person name="LaButti K."/>
            <person name="Andreopoulos B."/>
            <person name="Lipzen A."/>
            <person name="Chen C."/>
            <person name="Yan M."/>
            <person name="Daum C."/>
            <person name="Ng V."/>
            <person name="Clum A."/>
            <person name="Steindorff A."/>
            <person name="Ohm R.A."/>
            <person name="Martin F."/>
            <person name="Silar P."/>
            <person name="Natvig D.O."/>
            <person name="Lalanne C."/>
            <person name="Gautier V."/>
            <person name="Ament-Velasquez S.L."/>
            <person name="Kruys A."/>
            <person name="Hutchinson M.I."/>
            <person name="Powell A.J."/>
            <person name="Barry K."/>
            <person name="Miller A.N."/>
            <person name="Grigoriev I.V."/>
            <person name="Debuchy R."/>
            <person name="Gladieux P."/>
            <person name="Hiltunen Thoren M."/>
            <person name="Johannesson H."/>
        </authorList>
    </citation>
    <scope>NUCLEOTIDE SEQUENCE</scope>
    <source>
        <strain evidence="3">CBS 955.72</strain>
    </source>
</reference>
<dbReference type="AlphaFoldDB" id="A0AAJ0HSN1"/>
<feature type="domain" description="PD-(D/E)XK nuclease-like" evidence="2">
    <location>
        <begin position="203"/>
        <end position="457"/>
    </location>
</feature>
<dbReference type="EMBL" id="JAUIQD010000002">
    <property type="protein sequence ID" value="KAK3360731.1"/>
    <property type="molecule type" value="Genomic_DNA"/>
</dbReference>
<evidence type="ECO:0000256" key="1">
    <source>
        <dbReference type="SAM" id="MobiDB-lite"/>
    </source>
</evidence>
<feature type="region of interest" description="Disordered" evidence="1">
    <location>
        <begin position="66"/>
        <end position="138"/>
    </location>
</feature>
<dbReference type="Proteomes" id="UP001275084">
    <property type="component" value="Unassembled WGS sequence"/>
</dbReference>
<comment type="caution">
    <text evidence="3">The sequence shown here is derived from an EMBL/GenBank/DDBJ whole genome shotgun (WGS) entry which is preliminary data.</text>
</comment>
<dbReference type="Pfam" id="PF20516">
    <property type="entry name" value="PDDEXK_12"/>
    <property type="match status" value="1"/>
</dbReference>
<proteinExistence type="predicted"/>
<reference evidence="3" key="2">
    <citation type="submission" date="2023-06" db="EMBL/GenBank/DDBJ databases">
        <authorList>
            <consortium name="Lawrence Berkeley National Laboratory"/>
            <person name="Haridas S."/>
            <person name="Hensen N."/>
            <person name="Bonometti L."/>
            <person name="Westerberg I."/>
            <person name="Brannstrom I.O."/>
            <person name="Guillou S."/>
            <person name="Cros-Aarteil S."/>
            <person name="Calhoun S."/>
            <person name="Kuo A."/>
            <person name="Mondo S."/>
            <person name="Pangilinan J."/>
            <person name="Riley R."/>
            <person name="Labutti K."/>
            <person name="Andreopoulos B."/>
            <person name="Lipzen A."/>
            <person name="Chen C."/>
            <person name="Yanf M."/>
            <person name="Daum C."/>
            <person name="Ng V."/>
            <person name="Clum A."/>
            <person name="Steindorff A."/>
            <person name="Ohm R."/>
            <person name="Martin F."/>
            <person name="Silar P."/>
            <person name="Natvig D."/>
            <person name="Lalanne C."/>
            <person name="Gautier V."/>
            <person name="Ament-Velasquez S.L."/>
            <person name="Kruys A."/>
            <person name="Hutchinson M.I."/>
            <person name="Powell A.J."/>
            <person name="Barry K."/>
            <person name="Miller A.N."/>
            <person name="Grigoriev I.V."/>
            <person name="Debuchy R."/>
            <person name="Gladieux P."/>
            <person name="Thoren M.H."/>
            <person name="Johannesson H."/>
        </authorList>
    </citation>
    <scope>NUCLEOTIDE SEQUENCE</scope>
    <source>
        <strain evidence="3">CBS 955.72</strain>
    </source>
</reference>
<evidence type="ECO:0000259" key="2">
    <source>
        <dbReference type="Pfam" id="PF20516"/>
    </source>
</evidence>
<gene>
    <name evidence="3" type="ORF">B0T25DRAFT_133033</name>
</gene>